<dbReference type="GO" id="GO:0006970">
    <property type="term" value="P:response to osmotic stress"/>
    <property type="evidence" value="ECO:0007669"/>
    <property type="project" value="EnsemblFungi"/>
</dbReference>
<dbReference type="GO" id="GO:0005829">
    <property type="term" value="C:cytosol"/>
    <property type="evidence" value="ECO:0000318"/>
    <property type="project" value="GO_Central"/>
</dbReference>
<dbReference type="GO" id="GO:1904669">
    <property type="term" value="P:ATP export"/>
    <property type="evidence" value="ECO:0007669"/>
    <property type="project" value="EnsemblFungi"/>
</dbReference>
<dbReference type="FunCoup" id="Q75C68">
    <property type="interactions" value="520"/>
</dbReference>
<name>Q75C68_EREGS</name>
<dbReference type="PANTHER" id="PTHR21531">
    <property type="entry name" value="LOW-TEMPERATURE VIABILITY PROTEIN LTV1-RELATED"/>
    <property type="match status" value="1"/>
</dbReference>
<accession>Q75C68</accession>
<dbReference type="eggNOG" id="KOG2637">
    <property type="taxonomic scope" value="Eukaryota"/>
</dbReference>
<dbReference type="GO" id="GO:0032456">
    <property type="term" value="P:endocytic recycling"/>
    <property type="evidence" value="ECO:0007669"/>
    <property type="project" value="EnsemblFungi"/>
</dbReference>
<organism evidence="3 4">
    <name type="scientific">Eremothecium gossypii (strain ATCC 10895 / CBS 109.51 / FGSC 9923 / NRRL Y-1056)</name>
    <name type="common">Yeast</name>
    <name type="synonym">Ashbya gossypii</name>
    <dbReference type="NCBI Taxonomy" id="284811"/>
    <lineage>
        <taxon>Eukaryota</taxon>
        <taxon>Fungi</taxon>
        <taxon>Dikarya</taxon>
        <taxon>Ascomycota</taxon>
        <taxon>Saccharomycotina</taxon>
        <taxon>Saccharomycetes</taxon>
        <taxon>Saccharomycetales</taxon>
        <taxon>Saccharomycetaceae</taxon>
        <taxon>Eremothecium</taxon>
    </lineage>
</organism>
<evidence type="ECO:0000313" key="4">
    <source>
        <dbReference type="Proteomes" id="UP000000591"/>
    </source>
</evidence>
<protein>
    <submittedName>
        <fullName evidence="3">ACR048Cp</fullName>
    </submittedName>
</protein>
<comment type="similarity">
    <text evidence="1">Belongs to the LTV1 family.</text>
</comment>
<feature type="region of interest" description="Disordered" evidence="2">
    <location>
        <begin position="266"/>
        <end position="324"/>
    </location>
</feature>
<dbReference type="Pfam" id="PF04180">
    <property type="entry name" value="LTV"/>
    <property type="match status" value="1"/>
</dbReference>
<dbReference type="GO" id="GO:0042274">
    <property type="term" value="P:ribosomal small subunit biogenesis"/>
    <property type="evidence" value="ECO:0000318"/>
    <property type="project" value="GO_Central"/>
</dbReference>
<dbReference type="KEGG" id="ago:AGOS_ACR048C"/>
<dbReference type="GO" id="GO:0034599">
    <property type="term" value="P:cellular response to oxidative stress"/>
    <property type="evidence" value="ECO:0007669"/>
    <property type="project" value="EnsemblFungi"/>
</dbReference>
<dbReference type="OrthoDB" id="5852896at2759"/>
<dbReference type="RefSeq" id="NP_983451.1">
    <property type="nucleotide sequence ID" value="NM_208804.1"/>
</dbReference>
<dbReference type="HOGENOM" id="CLU_028555_1_0_1"/>
<evidence type="ECO:0000256" key="1">
    <source>
        <dbReference type="ARBA" id="ARBA00009078"/>
    </source>
</evidence>
<dbReference type="STRING" id="284811.Q75C68"/>
<dbReference type="GO" id="GO:0005634">
    <property type="term" value="C:nucleus"/>
    <property type="evidence" value="ECO:0000318"/>
    <property type="project" value="GO_Central"/>
</dbReference>
<dbReference type="AlphaFoldDB" id="Q75C68"/>
<dbReference type="GO" id="GO:0071986">
    <property type="term" value="C:Ragulator complex"/>
    <property type="evidence" value="ECO:0007669"/>
    <property type="project" value="EnsemblFungi"/>
</dbReference>
<dbReference type="GO" id="GO:0030688">
    <property type="term" value="C:preribosome, small subunit precursor"/>
    <property type="evidence" value="ECO:0000318"/>
    <property type="project" value="GO_Central"/>
</dbReference>
<evidence type="ECO:0000313" key="3">
    <source>
        <dbReference type="EMBL" id="AAS51275.1"/>
    </source>
</evidence>
<dbReference type="GO" id="GO:0032040">
    <property type="term" value="C:small-subunit processome"/>
    <property type="evidence" value="ECO:0007669"/>
    <property type="project" value="EnsemblFungi"/>
</dbReference>
<feature type="compositionally biased region" description="Basic residues" evidence="2">
    <location>
        <begin position="302"/>
        <end position="313"/>
    </location>
</feature>
<reference evidence="4" key="2">
    <citation type="journal article" date="2013" name="G3 (Bethesda)">
        <title>Genomes of Ashbya fungi isolated from insects reveal four mating-type loci, numerous translocations, lack of transposons, and distinct gene duplications.</title>
        <authorList>
            <person name="Dietrich F.S."/>
            <person name="Voegeli S."/>
            <person name="Kuo S."/>
            <person name="Philippsen P."/>
        </authorList>
    </citation>
    <scope>GENOME REANNOTATION</scope>
    <source>
        <strain evidence="4">ATCC 10895 / CBS 109.51 / FGSC 9923 / NRRL Y-1056</strain>
    </source>
</reference>
<feature type="compositionally biased region" description="Polar residues" evidence="2">
    <location>
        <begin position="428"/>
        <end position="440"/>
    </location>
</feature>
<dbReference type="PANTHER" id="PTHR21531:SF0">
    <property type="entry name" value="PROTEIN LTV1 HOMOLOG"/>
    <property type="match status" value="1"/>
</dbReference>
<feature type="compositionally biased region" description="Basic residues" evidence="2">
    <location>
        <begin position="414"/>
        <end position="423"/>
    </location>
</feature>
<dbReference type="GO" id="GO:0031902">
    <property type="term" value="C:late endosome membrane"/>
    <property type="evidence" value="ECO:0007669"/>
    <property type="project" value="EnsemblFungi"/>
</dbReference>
<gene>
    <name evidence="3" type="ORF">AGOS_ACR048C</name>
</gene>
<feature type="region of interest" description="Disordered" evidence="2">
    <location>
        <begin position="408"/>
        <end position="440"/>
    </location>
</feature>
<reference evidence="3 4" key="1">
    <citation type="journal article" date="2004" name="Science">
        <title>The Ashbya gossypii genome as a tool for mapping the ancient Saccharomyces cerevisiae genome.</title>
        <authorList>
            <person name="Dietrich F.S."/>
            <person name="Voegeli S."/>
            <person name="Brachat S."/>
            <person name="Lerch A."/>
            <person name="Gates K."/>
            <person name="Steiner S."/>
            <person name="Mohr C."/>
            <person name="Pohlmann R."/>
            <person name="Luedi P."/>
            <person name="Choi S."/>
            <person name="Wing R.A."/>
            <person name="Flavier A."/>
            <person name="Gaffney T.D."/>
            <person name="Philippsen P."/>
        </authorList>
    </citation>
    <scope>NUCLEOTIDE SEQUENCE [LARGE SCALE GENOMIC DNA]</scope>
    <source>
        <strain evidence="4">ATCC 10895 / CBS 109.51 / FGSC 9923 / NRRL Y-1056</strain>
    </source>
</reference>
<dbReference type="Proteomes" id="UP000000591">
    <property type="component" value="Chromosome III"/>
</dbReference>
<proteinExistence type="inferred from homology"/>
<sequence length="440" mass="50045">MSKSVFNKKTAQKFAVVHRPHDDPNYYDDEASQHVLVPVGAATSQRASKKGHRKARDVNERAGEAKLYGIEFDDSQYDYTQHLKPIGLDPENSVFIPSKNVREGDNRRKKAVDLFVEPEYRDDRQKRSEPLFSRGVAKPEYLEKMQDIPDEIRGFQPDMNPALREVLEALEDDAYVVNEDVEVKSDPPASAVEDEEDLFAELLEGGEVPGGKDAELDEWDIDGLDDFEEQNYRDEMAQFANVDNLETLQSLDVSADVRRFKQQMARDNANDWDSDDGLSDQGSAAEEQDDLGELPSFGTRTGAKKRRERQRKGAKSDVSGFSMSSSAIARTEVMTILDDKYDQVIGSYENYEEEQDEEEYQPFDMSRERADLSDMLDDFLDNYELERGGRRLAKKDKEIDNLKKAADEVSKGKLSARRNKARKEKNSLDSITSGVQSLKF</sequence>
<keyword evidence="4" id="KW-1185">Reference proteome</keyword>
<evidence type="ECO:0000256" key="2">
    <source>
        <dbReference type="SAM" id="MobiDB-lite"/>
    </source>
</evidence>
<dbReference type="GO" id="GO:0000056">
    <property type="term" value="P:ribosomal small subunit export from nucleus"/>
    <property type="evidence" value="ECO:0000318"/>
    <property type="project" value="GO_Central"/>
</dbReference>
<dbReference type="InParanoid" id="Q75C68"/>
<dbReference type="InterPro" id="IPR007307">
    <property type="entry name" value="Ltv1"/>
</dbReference>
<dbReference type="OMA" id="TAQHFTL"/>
<dbReference type="GeneID" id="4619576"/>
<dbReference type="EMBL" id="AE016816">
    <property type="protein sequence ID" value="AAS51275.1"/>
    <property type="molecule type" value="Genomic_DNA"/>
</dbReference>